<dbReference type="SUPFAM" id="SSF74650">
    <property type="entry name" value="Galactose mutarotase-like"/>
    <property type="match status" value="1"/>
</dbReference>
<dbReference type="GO" id="GO:0030246">
    <property type="term" value="F:carbohydrate binding"/>
    <property type="evidence" value="ECO:0007669"/>
    <property type="project" value="InterPro"/>
</dbReference>
<dbReference type="InterPro" id="IPR012341">
    <property type="entry name" value="6hp_glycosidase-like_sf"/>
</dbReference>
<dbReference type="InterPro" id="IPR008928">
    <property type="entry name" value="6-hairpin_glycosidase_sf"/>
</dbReference>
<keyword evidence="4" id="KW-0378">Hydrolase</keyword>
<dbReference type="Gene3D" id="2.60.420.10">
    <property type="entry name" value="Maltose phosphorylase, domain 3"/>
    <property type="match status" value="1"/>
</dbReference>
<accession>A0A429ZTI5</accession>
<sequence>MTYLTLAFSTETCDITEFTSLQVILKQQQVLLTSKNIADQLDQVMSVITEAYQDIQGIIITEELKNIDQTGGFTTADGLTVNVLNHLMEKMNVPVIRSVSGLSWAENLKALSQQGQEMSWQLNYYGYTPGKSNYSVESLLTTGNGYLGLRGSLLEADISEGSYPATYIAGLYNLATSEVEGQAIGNEDFVNAPNLQYLSLKIGEGPVINLAEVTINSLHRQLNLRDGLFQAELNITDQAGHQLAIKTQRVVNMADKHHYALAYEFTPLNFNGEVKVISKSDASVHNFNVERYRSLEQHHLMIESLEAEGLQTAVKVKTKDSEMTVQQVSELAGDFVSAERITTIISDQEIIQEVPLVVEQNQTYRIEKSVSVYRSEAHQELNLPKGAEGTKSFGKNYQESQKAWESLWQQAEIQVSGDLMSQKLLNLHTYHLLVSGSPFSNQDLDVSITARGLHGEAYRGHIFWDEIFIMPFYTMHFPEMAKQLLMYRYHRLDAAKANAIEAGYSGAMFPWQSGLDGTEQSQELHLNPLNGEWGEDYSRLQRHVSLAIAYNVWLYWNNTGDQDFMASYGGELLMEIAEFWRSKAEWQVETERYSIAKVMGPDEFHEAYPESQTGGLTDNAYTNMMVVWLFEEVANLQKSLEPTTLAQIQAKTKVTAEKLAEMETIRHKLTLEINEEGVIAQYAGYFDLKEIDWDFYRQKYGNVYRMDRILSANGESADDYQVAKQADTLMTFYNFSKVKVDQILADLAYQLPADYLEKNLEYYLQRTSHGSTLSRIVHAQLAENVGKRDLSWQLYQEALRSDYQDIQGGTTAEGIHTGVMAATLYVTLATYGGLEIREDQLSLKPNLPEKWQGLDFKLQRLGIDYQFTISLGKVTVTASNETSVIIAEEEYDLQAKEPLVVNY</sequence>
<evidence type="ECO:0000259" key="3">
    <source>
        <dbReference type="Pfam" id="PF03636"/>
    </source>
</evidence>
<evidence type="ECO:0000313" key="5">
    <source>
        <dbReference type="Proteomes" id="UP000287239"/>
    </source>
</evidence>
<dbReference type="GO" id="GO:0005975">
    <property type="term" value="P:carbohydrate metabolic process"/>
    <property type="evidence" value="ECO:0007669"/>
    <property type="project" value="InterPro"/>
</dbReference>
<dbReference type="PANTHER" id="PTHR11051:SF8">
    <property type="entry name" value="PROTEIN-GLUCOSYLGALACTOSYLHYDROXYLYSINE GLUCOSIDASE"/>
    <property type="match status" value="1"/>
</dbReference>
<evidence type="ECO:0000313" key="4">
    <source>
        <dbReference type="EMBL" id="RST96996.1"/>
    </source>
</evidence>
<dbReference type="GeneID" id="98567415"/>
<dbReference type="EMBL" id="NGJU01000004">
    <property type="protein sequence ID" value="RST96996.1"/>
    <property type="molecule type" value="Genomic_DNA"/>
</dbReference>
<dbReference type="Gene3D" id="1.50.10.10">
    <property type="match status" value="1"/>
</dbReference>
<dbReference type="Proteomes" id="UP000287239">
    <property type="component" value="Unassembled WGS sequence"/>
</dbReference>
<organism evidence="4 5">
    <name type="scientific">Vagococcus salmoninarum</name>
    <dbReference type="NCBI Taxonomy" id="2739"/>
    <lineage>
        <taxon>Bacteria</taxon>
        <taxon>Bacillati</taxon>
        <taxon>Bacillota</taxon>
        <taxon>Bacilli</taxon>
        <taxon>Lactobacillales</taxon>
        <taxon>Enterococcaceae</taxon>
        <taxon>Vagococcus</taxon>
    </lineage>
</organism>
<name>A0A429ZTI5_9ENTE</name>
<dbReference type="InterPro" id="IPR005195">
    <property type="entry name" value="Glyco_hydro_65_M"/>
</dbReference>
<dbReference type="PANTHER" id="PTHR11051">
    <property type="entry name" value="GLYCOSYL HYDROLASE-RELATED"/>
    <property type="match status" value="1"/>
</dbReference>
<comment type="caution">
    <text evidence="4">The sequence shown here is derived from an EMBL/GenBank/DDBJ whole genome shotgun (WGS) entry which is preliminary data.</text>
</comment>
<dbReference type="OrthoDB" id="9758855at2"/>
<dbReference type="InterPro" id="IPR005194">
    <property type="entry name" value="Glyco_hydro_65_C"/>
</dbReference>
<keyword evidence="5" id="KW-1185">Reference proteome</keyword>
<dbReference type="Pfam" id="PF03636">
    <property type="entry name" value="Glyco_hydro_65N"/>
    <property type="match status" value="1"/>
</dbReference>
<dbReference type="InterPro" id="IPR005196">
    <property type="entry name" value="Glyco_hydro_65_N"/>
</dbReference>
<dbReference type="GO" id="GO:0016757">
    <property type="term" value="F:glycosyltransferase activity"/>
    <property type="evidence" value="ECO:0007669"/>
    <property type="project" value="UniProtKB-ARBA"/>
</dbReference>
<dbReference type="InterPro" id="IPR011013">
    <property type="entry name" value="Gal_mutarotase_sf_dom"/>
</dbReference>
<protein>
    <submittedName>
        <fullName evidence="4">Family 65 glycosyl hydrolase</fullName>
    </submittedName>
</protein>
<reference evidence="4 5" key="1">
    <citation type="submission" date="2017-05" db="EMBL/GenBank/DDBJ databases">
        <title>Vagococcus spp. assemblies.</title>
        <authorList>
            <person name="Gulvik C.A."/>
        </authorList>
    </citation>
    <scope>NUCLEOTIDE SEQUENCE [LARGE SCALE GENOMIC DNA]</scope>
    <source>
        <strain evidence="4 5">NCFB 2777</strain>
    </source>
</reference>
<dbReference type="RefSeq" id="WP_126778596.1">
    <property type="nucleotide sequence ID" value="NZ_CAUQJP010000013.1"/>
</dbReference>
<dbReference type="Pfam" id="PF03632">
    <property type="entry name" value="Glyco_hydro_65m"/>
    <property type="match status" value="1"/>
</dbReference>
<evidence type="ECO:0000259" key="2">
    <source>
        <dbReference type="Pfam" id="PF03633"/>
    </source>
</evidence>
<dbReference type="GO" id="GO:0004553">
    <property type="term" value="F:hydrolase activity, hydrolyzing O-glycosyl compounds"/>
    <property type="evidence" value="ECO:0007669"/>
    <property type="project" value="TreeGrafter"/>
</dbReference>
<proteinExistence type="predicted"/>
<feature type="domain" description="Glycoside hydrolase family 65 N-terminal" evidence="3">
    <location>
        <begin position="131"/>
        <end position="375"/>
    </location>
</feature>
<dbReference type="AlphaFoldDB" id="A0A429ZTI5"/>
<gene>
    <name evidence="4" type="ORF">CBF35_03465</name>
</gene>
<dbReference type="Gene3D" id="2.70.98.40">
    <property type="entry name" value="Glycoside hydrolase, family 65, N-terminal domain"/>
    <property type="match status" value="1"/>
</dbReference>
<dbReference type="SUPFAM" id="SSF48208">
    <property type="entry name" value="Six-hairpin glycosidases"/>
    <property type="match status" value="1"/>
</dbReference>
<dbReference type="InterPro" id="IPR037018">
    <property type="entry name" value="GH65_N"/>
</dbReference>
<feature type="domain" description="Glycoside hydrolase family 65 central catalytic" evidence="1">
    <location>
        <begin position="427"/>
        <end position="824"/>
    </location>
</feature>
<feature type="domain" description="Glycoside hydrolase family 65 C-terminal" evidence="2">
    <location>
        <begin position="834"/>
        <end position="892"/>
    </location>
</feature>
<dbReference type="Pfam" id="PF03633">
    <property type="entry name" value="Glyco_hydro_65C"/>
    <property type="match status" value="1"/>
</dbReference>
<evidence type="ECO:0000259" key="1">
    <source>
        <dbReference type="Pfam" id="PF03632"/>
    </source>
</evidence>